<gene>
    <name evidence="1" type="ordered locus">Zmob_1333</name>
</gene>
<reference evidence="1 2" key="1">
    <citation type="journal article" date="2011" name="J. Bacteriol.">
        <title>Genome sequence of the ethanol-producing Zymomonas mobilis subsp. mobilis lectotype strain ATCC 10988.</title>
        <authorList>
            <person name="Pappas K.M."/>
            <person name="Kouvelis V.N."/>
            <person name="Saunders E."/>
            <person name="Brettin T.S."/>
            <person name="Bruce D."/>
            <person name="Detter C."/>
            <person name="Balakireva M."/>
            <person name="Han C.S."/>
            <person name="Savvakis G."/>
            <person name="Kyrpides N.C."/>
            <person name="Typas M.A."/>
        </authorList>
    </citation>
    <scope>NUCLEOTIDE SEQUENCE [LARGE SCALE GENOMIC DNA]</scope>
    <source>
        <strain evidence="2">ATCC 10988 / DSM 424 / CCUG 17860 / LMG 404 / NCIMB 8938 / NRRL B-806 / ZM1</strain>
    </source>
</reference>
<name>A0A0H3G7N8_ZYMMA</name>
<evidence type="ECO:0000313" key="2">
    <source>
        <dbReference type="Proteomes" id="UP000001494"/>
    </source>
</evidence>
<dbReference type="Pfam" id="PF13289">
    <property type="entry name" value="SIR2_2"/>
    <property type="match status" value="1"/>
</dbReference>
<protein>
    <submittedName>
        <fullName evidence="1">Uncharacterized protein</fullName>
    </submittedName>
</protein>
<organism evidence="1 2">
    <name type="scientific">Zymomonas mobilis subsp. mobilis (strain ATCC 10988 / DSM 424 / LMG 404 / NCIMB 8938 / NRRL B-806 / ZM1)</name>
    <dbReference type="NCBI Taxonomy" id="555217"/>
    <lineage>
        <taxon>Bacteria</taxon>
        <taxon>Pseudomonadati</taxon>
        <taxon>Pseudomonadota</taxon>
        <taxon>Alphaproteobacteria</taxon>
        <taxon>Sphingomonadales</taxon>
        <taxon>Zymomonadaceae</taxon>
        <taxon>Zymomonas</taxon>
    </lineage>
</organism>
<dbReference type="HOGENOM" id="CLU_993208_0_0_5"/>
<sequence length="286" mass="32553">MDILSDISDHLSRQALAFYLGPDVTAITANQWTPVSIKGLADFFGKKVALPKRAKGNPWAAAQYIESRRHRKTLTAIMNAAFENPVPPSPLHQLIAALHPPLIVDSWYDGAMRQALSQDKTLNWGEIQGINHAAINEYRWFTAYDATGEEVPMESVKEWQTLLYKPHGSVSPHQNYLISDSDYVEVLTEIDIQTPIPESVQERRSSCSFLFIGCHFDDQMLRSFARQIIKRSKAPHFALVDIENLTRNERRFLEEMQIIALPLSLKKIADFLSDYLSSTLLERRAE</sequence>
<dbReference type="KEGG" id="zmm:Zmob_1333"/>
<dbReference type="Proteomes" id="UP000001494">
    <property type="component" value="Chromosome"/>
</dbReference>
<proteinExistence type="predicted"/>
<dbReference type="EMBL" id="CP002850">
    <property type="protein sequence ID" value="AEH63156.1"/>
    <property type="molecule type" value="Genomic_DNA"/>
</dbReference>
<dbReference type="OrthoDB" id="9802053at2"/>
<dbReference type="RefSeq" id="WP_014501005.1">
    <property type="nucleotide sequence ID" value="NC_017262.1"/>
</dbReference>
<dbReference type="eggNOG" id="ENOG502Z8CH">
    <property type="taxonomic scope" value="Bacteria"/>
</dbReference>
<dbReference type="AlphaFoldDB" id="A0A0H3G7N8"/>
<evidence type="ECO:0000313" key="1">
    <source>
        <dbReference type="EMBL" id="AEH63156.1"/>
    </source>
</evidence>
<accession>A0A0H3G7N8</accession>